<feature type="region of interest" description="Disordered" evidence="2">
    <location>
        <begin position="84"/>
        <end position="122"/>
    </location>
</feature>
<dbReference type="OrthoDB" id="5244594at2"/>
<dbReference type="SUPFAM" id="SSF69754">
    <property type="entry name" value="Ribosome binding protein Y (YfiA homologue)"/>
    <property type="match status" value="1"/>
</dbReference>
<dbReference type="RefSeq" id="WP_121248689.1">
    <property type="nucleotide sequence ID" value="NZ_RBIL01000001.1"/>
</dbReference>
<sequence length="122" mass="13713">MQIEVKGRNLQVTDEIREYAEQRFAKTAKQVSELAELDLEVADENVPGDPIAAEVVLRLKGTELRAKEVSKDPKHAINLVADNLERQVKRHRDKRRGRRESRAAADVARTTPATFEEAPGSL</sequence>
<dbReference type="PANTHER" id="PTHR33231">
    <property type="entry name" value="30S RIBOSOMAL PROTEIN"/>
    <property type="match status" value="1"/>
</dbReference>
<evidence type="ECO:0000313" key="4">
    <source>
        <dbReference type="Proteomes" id="UP000278962"/>
    </source>
</evidence>
<dbReference type="GO" id="GO:0022627">
    <property type="term" value="C:cytosolic small ribosomal subunit"/>
    <property type="evidence" value="ECO:0007669"/>
    <property type="project" value="TreeGrafter"/>
</dbReference>
<dbReference type="CDD" id="cd00552">
    <property type="entry name" value="RaiA"/>
    <property type="match status" value="1"/>
</dbReference>
<dbReference type="PANTHER" id="PTHR33231:SF1">
    <property type="entry name" value="30S RIBOSOMAL PROTEIN"/>
    <property type="match status" value="1"/>
</dbReference>
<dbReference type="InterPro" id="IPR003489">
    <property type="entry name" value="RHF/RaiA"/>
</dbReference>
<keyword evidence="4" id="KW-1185">Reference proteome</keyword>
<dbReference type="GO" id="GO:0043024">
    <property type="term" value="F:ribosomal small subunit binding"/>
    <property type="evidence" value="ECO:0007669"/>
    <property type="project" value="TreeGrafter"/>
</dbReference>
<feature type="compositionally biased region" description="Basic residues" evidence="2">
    <location>
        <begin position="88"/>
        <end position="99"/>
    </location>
</feature>
<dbReference type="AlphaFoldDB" id="A0A660LE97"/>
<gene>
    <name evidence="3" type="ORF">C8N24_1065</name>
</gene>
<dbReference type="Proteomes" id="UP000278962">
    <property type="component" value="Unassembled WGS sequence"/>
</dbReference>
<evidence type="ECO:0000256" key="2">
    <source>
        <dbReference type="SAM" id="MobiDB-lite"/>
    </source>
</evidence>
<keyword evidence="1" id="KW-0810">Translation regulation</keyword>
<name>A0A660LE97_9ACTN</name>
<dbReference type="InterPro" id="IPR050574">
    <property type="entry name" value="HPF/YfiA_ribosome-assoc"/>
</dbReference>
<protein>
    <submittedName>
        <fullName evidence="3">Putative sigma-54 modulation protein</fullName>
    </submittedName>
</protein>
<evidence type="ECO:0000313" key="3">
    <source>
        <dbReference type="EMBL" id="RKQ91244.1"/>
    </source>
</evidence>
<dbReference type="GO" id="GO:0045900">
    <property type="term" value="P:negative regulation of translational elongation"/>
    <property type="evidence" value="ECO:0007669"/>
    <property type="project" value="TreeGrafter"/>
</dbReference>
<proteinExistence type="predicted"/>
<evidence type="ECO:0000256" key="1">
    <source>
        <dbReference type="ARBA" id="ARBA00022845"/>
    </source>
</evidence>
<dbReference type="NCBIfam" id="TIGR00741">
    <property type="entry name" value="yfiA"/>
    <property type="match status" value="1"/>
</dbReference>
<reference evidence="3 4" key="1">
    <citation type="submission" date="2018-10" db="EMBL/GenBank/DDBJ databases">
        <title>Genomic Encyclopedia of Archaeal and Bacterial Type Strains, Phase II (KMG-II): from individual species to whole genera.</title>
        <authorList>
            <person name="Goeker M."/>
        </authorList>
    </citation>
    <scope>NUCLEOTIDE SEQUENCE [LARGE SCALE GENOMIC DNA]</scope>
    <source>
        <strain evidence="3 4">DSM 14954</strain>
    </source>
</reference>
<accession>A0A660LE97</accession>
<comment type="caution">
    <text evidence="3">The sequence shown here is derived from an EMBL/GenBank/DDBJ whole genome shotgun (WGS) entry which is preliminary data.</text>
</comment>
<dbReference type="EMBL" id="RBIL01000001">
    <property type="protein sequence ID" value="RKQ91244.1"/>
    <property type="molecule type" value="Genomic_DNA"/>
</dbReference>
<dbReference type="Gene3D" id="3.30.160.100">
    <property type="entry name" value="Ribosome hibernation promotion factor-like"/>
    <property type="match status" value="1"/>
</dbReference>
<dbReference type="InterPro" id="IPR036567">
    <property type="entry name" value="RHF-like"/>
</dbReference>
<dbReference type="Pfam" id="PF02482">
    <property type="entry name" value="Ribosomal_S30AE"/>
    <property type="match status" value="1"/>
</dbReference>
<organism evidence="3 4">
    <name type="scientific">Solirubrobacter pauli</name>
    <dbReference type="NCBI Taxonomy" id="166793"/>
    <lineage>
        <taxon>Bacteria</taxon>
        <taxon>Bacillati</taxon>
        <taxon>Actinomycetota</taxon>
        <taxon>Thermoleophilia</taxon>
        <taxon>Solirubrobacterales</taxon>
        <taxon>Solirubrobacteraceae</taxon>
        <taxon>Solirubrobacter</taxon>
    </lineage>
</organism>